<reference evidence="1" key="1">
    <citation type="submission" date="2020-01" db="EMBL/GenBank/DDBJ databases">
        <authorList>
            <person name="Meier V. D."/>
            <person name="Meier V D."/>
        </authorList>
    </citation>
    <scope>NUCLEOTIDE SEQUENCE</scope>
    <source>
        <strain evidence="1">HLG_WM_MAG_09</strain>
    </source>
</reference>
<organism evidence="1">
    <name type="scientific">uncultured Thiotrichaceae bacterium</name>
    <dbReference type="NCBI Taxonomy" id="298394"/>
    <lineage>
        <taxon>Bacteria</taxon>
        <taxon>Pseudomonadati</taxon>
        <taxon>Pseudomonadota</taxon>
        <taxon>Gammaproteobacteria</taxon>
        <taxon>Thiotrichales</taxon>
        <taxon>Thiotrichaceae</taxon>
        <taxon>environmental samples</taxon>
    </lineage>
</organism>
<evidence type="ECO:0000313" key="1">
    <source>
        <dbReference type="EMBL" id="CAA6829249.1"/>
    </source>
</evidence>
<dbReference type="AlphaFoldDB" id="A0A6S6UBP4"/>
<accession>A0A6S6UBP4</accession>
<dbReference type="EMBL" id="CACVAT010000509">
    <property type="protein sequence ID" value="CAA6829249.1"/>
    <property type="molecule type" value="Genomic_DNA"/>
</dbReference>
<proteinExistence type="predicted"/>
<gene>
    <name evidence="1" type="ORF">HELGO_WM53785</name>
</gene>
<name>A0A6S6UBP4_9GAMM</name>
<sequence length="182" mass="20274">MFSKILQVATFALVVWLLMQFNQQNSQLNLHTGLLQQQAIPDPALSTLQKDSAEKLTALDNKVGGLVEYQAKQVSQTNSEKKLKDYQSSQKKIVALRRAYTLVLEAEIQRQAQNGQAAVETLTSSKDLIWKSGTNYPEHKKALQGLMKDIDVTAGAWKAGKLNKDTKAIYSVLKQALSKQDK</sequence>
<protein>
    <submittedName>
        <fullName evidence="1">Uncharacterized protein</fullName>
    </submittedName>
</protein>